<reference evidence="1 2" key="1">
    <citation type="submission" date="2015-06" db="EMBL/GenBank/DDBJ databases">
        <title>Draft genome sequence of beer spoilage bacterium Megasphaera cerevisiae type strain 20462.</title>
        <authorList>
            <person name="Kutumbaka K."/>
            <person name="Pasmowitz J."/>
            <person name="Mategko J."/>
            <person name="Reyes D."/>
            <person name="Friedrich A."/>
            <person name="Han S."/>
            <person name="Martens-Habbena W."/>
            <person name="Neal-McKinney J."/>
            <person name="Janagama H.K."/>
            <person name="Nadala C."/>
            <person name="Samadpour M."/>
        </authorList>
    </citation>
    <scope>NUCLEOTIDE SEQUENCE [LARGE SCALE GENOMIC DNA]</scope>
    <source>
        <strain evidence="1 2">DSM 20462</strain>
    </source>
</reference>
<dbReference type="PATRIC" id="fig|1122219.3.peg.1844"/>
<dbReference type="InParanoid" id="A0A0J6WRJ6"/>
<evidence type="ECO:0000313" key="1">
    <source>
        <dbReference type="EMBL" id="KMO86075.1"/>
    </source>
</evidence>
<dbReference type="OrthoDB" id="3196710at2"/>
<comment type="caution">
    <text evidence="1">The sequence shown here is derived from an EMBL/GenBank/DDBJ whole genome shotgun (WGS) entry which is preliminary data.</text>
</comment>
<dbReference type="Proteomes" id="UP000036503">
    <property type="component" value="Unassembled WGS sequence"/>
</dbReference>
<evidence type="ECO:0000313" key="2">
    <source>
        <dbReference type="Proteomes" id="UP000036503"/>
    </source>
</evidence>
<gene>
    <name evidence="1" type="ORF">AB840_10060</name>
</gene>
<sequence length="118" mass="13651">MFESEEKAKLVKKETNKLRKIYRDIDPPKKKNVEKLIDNAAWMAVSLEELRAQIDVEGYEETYTNGANQTGKKDSTAVKNYNTIIKNYNATIKLLMDQLPQTQQQTGDKLAKFLMHKK</sequence>
<dbReference type="EMBL" id="LEKT01000034">
    <property type="protein sequence ID" value="KMO86075.1"/>
    <property type="molecule type" value="Genomic_DNA"/>
</dbReference>
<protein>
    <submittedName>
        <fullName evidence="1">Uncharacterized protein</fullName>
    </submittedName>
</protein>
<proteinExistence type="predicted"/>
<accession>A0A0J6WRJ6</accession>
<dbReference type="RefSeq" id="WP_048514711.1">
    <property type="nucleotide sequence ID" value="NZ_FUXD01000029.1"/>
</dbReference>
<dbReference type="AlphaFoldDB" id="A0A0J6WRJ6"/>
<keyword evidence="2" id="KW-1185">Reference proteome</keyword>
<name>A0A0J6WRJ6_9FIRM</name>
<organism evidence="1 2">
    <name type="scientific">Megasphaera cerevisiae DSM 20462</name>
    <dbReference type="NCBI Taxonomy" id="1122219"/>
    <lineage>
        <taxon>Bacteria</taxon>
        <taxon>Bacillati</taxon>
        <taxon>Bacillota</taxon>
        <taxon>Negativicutes</taxon>
        <taxon>Veillonellales</taxon>
        <taxon>Veillonellaceae</taxon>
        <taxon>Megasphaera</taxon>
    </lineage>
</organism>